<evidence type="ECO:0000313" key="1">
    <source>
        <dbReference type="EMBL" id="KAI0035609.1"/>
    </source>
</evidence>
<keyword evidence="2" id="KW-1185">Reference proteome</keyword>
<sequence length="228" mass="24802">MESSNLIDLSHPLDDNVPVYPGDPPFACRQFCSIPDTGFSVHQLSFSSHVGTHIDAPSHRFADTPTIDAIPLSTFVRPAIVIDVSSKSARSRIGLPDLRPYESRIQAEGGVMVLFRTGWDRFWADKEGKYFEHPYVEKAVAERLVELGVGVLGIDTMSPDPISEDEGEDTLGVHNTILGSGKLIAENLTNLDELQAAQGRGGRLMVCLAPLKITGCDGSPVRAFGWVE</sequence>
<dbReference type="EMBL" id="MU273482">
    <property type="protein sequence ID" value="KAI0035609.1"/>
    <property type="molecule type" value="Genomic_DNA"/>
</dbReference>
<name>A0ACB8QUW2_9AGAM</name>
<proteinExistence type="predicted"/>
<reference evidence="1" key="1">
    <citation type="submission" date="2021-02" db="EMBL/GenBank/DDBJ databases">
        <authorList>
            <consortium name="DOE Joint Genome Institute"/>
            <person name="Ahrendt S."/>
            <person name="Looney B.P."/>
            <person name="Miyauchi S."/>
            <person name="Morin E."/>
            <person name="Drula E."/>
            <person name="Courty P.E."/>
            <person name="Chicoki N."/>
            <person name="Fauchery L."/>
            <person name="Kohler A."/>
            <person name="Kuo A."/>
            <person name="Labutti K."/>
            <person name="Pangilinan J."/>
            <person name="Lipzen A."/>
            <person name="Riley R."/>
            <person name="Andreopoulos W."/>
            <person name="He G."/>
            <person name="Johnson J."/>
            <person name="Barry K.W."/>
            <person name="Grigoriev I.V."/>
            <person name="Nagy L."/>
            <person name="Hibbett D."/>
            <person name="Henrissat B."/>
            <person name="Matheny P.B."/>
            <person name="Labbe J."/>
            <person name="Martin F."/>
        </authorList>
    </citation>
    <scope>NUCLEOTIDE SEQUENCE</scope>
    <source>
        <strain evidence="1">EC-137</strain>
    </source>
</reference>
<accession>A0ACB8QUW2</accession>
<comment type="caution">
    <text evidence="1">The sequence shown here is derived from an EMBL/GenBank/DDBJ whole genome shotgun (WGS) entry which is preliminary data.</text>
</comment>
<dbReference type="Proteomes" id="UP000814128">
    <property type="component" value="Unassembled WGS sequence"/>
</dbReference>
<reference evidence="1" key="2">
    <citation type="journal article" date="2022" name="New Phytol.">
        <title>Evolutionary transition to the ectomycorrhizal habit in the genomes of a hyperdiverse lineage of mushroom-forming fungi.</title>
        <authorList>
            <person name="Looney B."/>
            <person name="Miyauchi S."/>
            <person name="Morin E."/>
            <person name="Drula E."/>
            <person name="Courty P.E."/>
            <person name="Kohler A."/>
            <person name="Kuo A."/>
            <person name="LaButti K."/>
            <person name="Pangilinan J."/>
            <person name="Lipzen A."/>
            <person name="Riley R."/>
            <person name="Andreopoulos W."/>
            <person name="He G."/>
            <person name="Johnson J."/>
            <person name="Nolan M."/>
            <person name="Tritt A."/>
            <person name="Barry K.W."/>
            <person name="Grigoriev I.V."/>
            <person name="Nagy L.G."/>
            <person name="Hibbett D."/>
            <person name="Henrissat B."/>
            <person name="Matheny P.B."/>
            <person name="Labbe J."/>
            <person name="Martin F.M."/>
        </authorList>
    </citation>
    <scope>NUCLEOTIDE SEQUENCE</scope>
    <source>
        <strain evidence="1">EC-137</strain>
    </source>
</reference>
<gene>
    <name evidence="1" type="ORF">K488DRAFT_42941</name>
</gene>
<protein>
    <submittedName>
        <fullName evidence="1">Cyclase</fullName>
    </submittedName>
</protein>
<evidence type="ECO:0000313" key="2">
    <source>
        <dbReference type="Proteomes" id="UP000814128"/>
    </source>
</evidence>
<organism evidence="1 2">
    <name type="scientific">Vararia minispora EC-137</name>
    <dbReference type="NCBI Taxonomy" id="1314806"/>
    <lineage>
        <taxon>Eukaryota</taxon>
        <taxon>Fungi</taxon>
        <taxon>Dikarya</taxon>
        <taxon>Basidiomycota</taxon>
        <taxon>Agaricomycotina</taxon>
        <taxon>Agaricomycetes</taxon>
        <taxon>Russulales</taxon>
        <taxon>Lachnocladiaceae</taxon>
        <taxon>Vararia</taxon>
    </lineage>
</organism>